<evidence type="ECO:0000256" key="13">
    <source>
        <dbReference type="ARBA" id="ARBA00023160"/>
    </source>
</evidence>
<feature type="domain" description="Carrier" evidence="15">
    <location>
        <begin position="65"/>
        <end position="140"/>
    </location>
</feature>
<dbReference type="Pfam" id="PF00550">
    <property type="entry name" value="PP-binding"/>
    <property type="match status" value="1"/>
</dbReference>
<keyword evidence="10" id="KW-0249">Electron transport</keyword>
<keyword evidence="4 14" id="KW-0596">Phosphopantetheine</keyword>
<evidence type="ECO:0000256" key="2">
    <source>
        <dbReference type="ARBA" id="ARBA00010930"/>
    </source>
</evidence>
<evidence type="ECO:0000256" key="14">
    <source>
        <dbReference type="RuleBase" id="RU000722"/>
    </source>
</evidence>
<sequence>MASLVRQTAFSILRNVNLLRTVTPKQRSFHAISSINNFSKVDLHQQLLNNVKKRDFSAKEPLTLKMIRERVTLVLNLYDKIDPTKLTVDSHFIKDLGLDSLDHVEIVMAMEDEFGFEIPDTDAERLQRPADIIQYIADKDDVFE</sequence>
<keyword evidence="11" id="KW-0443">Lipid metabolism</keyword>
<comment type="function">
    <text evidence="14">Carrier of the growing fatty acid chain in fatty acid biosynthesis.</text>
</comment>
<evidence type="ECO:0000256" key="3">
    <source>
        <dbReference type="ARBA" id="ARBA00022448"/>
    </source>
</evidence>
<dbReference type="GO" id="GO:0045271">
    <property type="term" value="C:respiratory chain complex I"/>
    <property type="evidence" value="ECO:0007669"/>
    <property type="project" value="UniProtKB-ARBA"/>
</dbReference>
<dbReference type="NCBIfam" id="NF002148">
    <property type="entry name" value="PRK00982.1-2"/>
    <property type="match status" value="1"/>
</dbReference>
<dbReference type="GO" id="GO:0000035">
    <property type="term" value="F:acyl binding"/>
    <property type="evidence" value="ECO:0007669"/>
    <property type="project" value="TreeGrafter"/>
</dbReference>
<keyword evidence="7" id="KW-0679">Respiratory chain</keyword>
<evidence type="ECO:0000256" key="6">
    <source>
        <dbReference type="ARBA" id="ARBA00022553"/>
    </source>
</evidence>
<comment type="similarity">
    <text evidence="2">Belongs to the acyl carrier protein (ACP) family.</text>
</comment>
<proteinExistence type="inferred from homology"/>
<evidence type="ECO:0000259" key="15">
    <source>
        <dbReference type="PROSITE" id="PS50075"/>
    </source>
</evidence>
<dbReference type="InterPro" id="IPR003231">
    <property type="entry name" value="ACP"/>
</dbReference>
<keyword evidence="8" id="KW-0276">Fatty acid metabolism</keyword>
<evidence type="ECO:0000256" key="9">
    <source>
        <dbReference type="ARBA" id="ARBA00022946"/>
    </source>
</evidence>
<dbReference type="FunFam" id="1.10.1200.10:FF:000008">
    <property type="entry name" value="Acyl carrier protein"/>
    <property type="match status" value="1"/>
</dbReference>
<dbReference type="GO" id="GO:0031966">
    <property type="term" value="C:mitochondrial membrane"/>
    <property type="evidence" value="ECO:0007669"/>
    <property type="project" value="UniProtKB-ARBA"/>
</dbReference>
<evidence type="ECO:0000256" key="5">
    <source>
        <dbReference type="ARBA" id="ARBA00022516"/>
    </source>
</evidence>
<dbReference type="EMBL" id="OU895878">
    <property type="protein sequence ID" value="CAH1723046.1"/>
    <property type="molecule type" value="Genomic_DNA"/>
</dbReference>
<evidence type="ECO:0000313" key="17">
    <source>
        <dbReference type="Proteomes" id="UP001153620"/>
    </source>
</evidence>
<name>A0A9P0NEP3_9DIPT</name>
<keyword evidence="6" id="KW-0597">Phosphoprotein</keyword>
<evidence type="ECO:0000313" key="16">
    <source>
        <dbReference type="EMBL" id="CAH1723046.1"/>
    </source>
</evidence>
<keyword evidence="5 14" id="KW-0444">Lipid biosynthesis</keyword>
<evidence type="ECO:0000256" key="11">
    <source>
        <dbReference type="ARBA" id="ARBA00023098"/>
    </source>
</evidence>
<reference evidence="16" key="1">
    <citation type="submission" date="2022-01" db="EMBL/GenBank/DDBJ databases">
        <authorList>
            <person name="King R."/>
        </authorList>
    </citation>
    <scope>NUCLEOTIDE SEQUENCE</scope>
</reference>
<dbReference type="AlphaFoldDB" id="A0A9P0NEP3"/>
<dbReference type="NCBIfam" id="TIGR00517">
    <property type="entry name" value="acyl_carrier"/>
    <property type="match status" value="1"/>
</dbReference>
<evidence type="ECO:0000256" key="8">
    <source>
        <dbReference type="ARBA" id="ARBA00022832"/>
    </source>
</evidence>
<dbReference type="Gene3D" id="1.10.1200.10">
    <property type="entry name" value="ACP-like"/>
    <property type="match status" value="1"/>
</dbReference>
<accession>A0A9P0NEP3</accession>
<dbReference type="HAMAP" id="MF_01217">
    <property type="entry name" value="Acyl_carrier"/>
    <property type="match status" value="1"/>
</dbReference>
<reference evidence="16" key="2">
    <citation type="submission" date="2022-10" db="EMBL/GenBank/DDBJ databases">
        <authorList>
            <consortium name="ENA_rothamsted_submissions"/>
            <consortium name="culmorum"/>
            <person name="King R."/>
        </authorList>
    </citation>
    <scope>NUCLEOTIDE SEQUENCE</scope>
</reference>
<comment type="subcellular location">
    <subcellularLocation>
        <location evidence="1">Mitochondrion</location>
    </subcellularLocation>
</comment>
<keyword evidence="9" id="KW-0809">Transit peptide</keyword>
<dbReference type="PANTHER" id="PTHR20863">
    <property type="entry name" value="ACYL CARRIER PROTEIN"/>
    <property type="match status" value="1"/>
</dbReference>
<dbReference type="PROSITE" id="PS50075">
    <property type="entry name" value="CARRIER"/>
    <property type="match status" value="1"/>
</dbReference>
<keyword evidence="17" id="KW-1185">Reference proteome</keyword>
<dbReference type="OrthoDB" id="8861968at2759"/>
<dbReference type="Proteomes" id="UP001153620">
    <property type="component" value="Chromosome 2"/>
</dbReference>
<gene>
    <name evidence="16" type="ORF">CHIRRI_LOCUS8696</name>
</gene>
<protein>
    <recommendedName>
        <fullName evidence="14">Acyl carrier protein</fullName>
    </recommendedName>
</protein>
<evidence type="ECO:0000256" key="4">
    <source>
        <dbReference type="ARBA" id="ARBA00022450"/>
    </source>
</evidence>
<evidence type="ECO:0000256" key="12">
    <source>
        <dbReference type="ARBA" id="ARBA00023128"/>
    </source>
</evidence>
<keyword evidence="3" id="KW-0813">Transport</keyword>
<keyword evidence="12" id="KW-0496">Mitochondrion</keyword>
<keyword evidence="13 14" id="KW-0275">Fatty acid biosynthesis</keyword>
<dbReference type="SUPFAM" id="SSF47336">
    <property type="entry name" value="ACP-like"/>
    <property type="match status" value="1"/>
</dbReference>
<evidence type="ECO:0000256" key="1">
    <source>
        <dbReference type="ARBA" id="ARBA00004173"/>
    </source>
</evidence>
<organism evidence="16 17">
    <name type="scientific">Chironomus riparius</name>
    <dbReference type="NCBI Taxonomy" id="315576"/>
    <lineage>
        <taxon>Eukaryota</taxon>
        <taxon>Metazoa</taxon>
        <taxon>Ecdysozoa</taxon>
        <taxon>Arthropoda</taxon>
        <taxon>Hexapoda</taxon>
        <taxon>Insecta</taxon>
        <taxon>Pterygota</taxon>
        <taxon>Neoptera</taxon>
        <taxon>Endopterygota</taxon>
        <taxon>Diptera</taxon>
        <taxon>Nematocera</taxon>
        <taxon>Chironomoidea</taxon>
        <taxon>Chironomidae</taxon>
        <taxon>Chironominae</taxon>
        <taxon>Chironomus</taxon>
    </lineage>
</organism>
<evidence type="ECO:0000256" key="7">
    <source>
        <dbReference type="ARBA" id="ARBA00022660"/>
    </source>
</evidence>
<dbReference type="GO" id="GO:0000036">
    <property type="term" value="F:acyl carrier activity"/>
    <property type="evidence" value="ECO:0007669"/>
    <property type="project" value="TreeGrafter"/>
</dbReference>
<dbReference type="InterPro" id="IPR009081">
    <property type="entry name" value="PP-bd_ACP"/>
</dbReference>
<dbReference type="PANTHER" id="PTHR20863:SF28">
    <property type="entry name" value="ACYL CARRIER PROTEIN, MITOCHONDRIAL"/>
    <property type="match status" value="1"/>
</dbReference>
<evidence type="ECO:0000256" key="10">
    <source>
        <dbReference type="ARBA" id="ARBA00022982"/>
    </source>
</evidence>
<dbReference type="InterPro" id="IPR036736">
    <property type="entry name" value="ACP-like_sf"/>
</dbReference>